<dbReference type="EC" id="1.3.1.-" evidence="11"/>
<feature type="binding site" evidence="13">
    <location>
        <begin position="231"/>
        <end position="232"/>
    </location>
    <ligand>
        <name>FMN</name>
        <dbReference type="ChEBI" id="CHEBI:58210"/>
    </ligand>
</feature>
<proteinExistence type="inferred from homology"/>
<keyword evidence="8 11" id="KW-0560">Oxidoreductase</keyword>
<evidence type="ECO:0000256" key="5">
    <source>
        <dbReference type="ARBA" id="ARBA00022694"/>
    </source>
</evidence>
<dbReference type="GO" id="GO:0017150">
    <property type="term" value="F:tRNA dihydrouridine synthase activity"/>
    <property type="evidence" value="ECO:0007669"/>
    <property type="project" value="InterPro"/>
</dbReference>
<dbReference type="InterPro" id="IPR001269">
    <property type="entry name" value="DUS_fam"/>
</dbReference>
<organism evidence="15 16">
    <name type="scientific">Collinsella ihumii</name>
    <dbReference type="NCBI Taxonomy" id="1720204"/>
    <lineage>
        <taxon>Bacteria</taxon>
        <taxon>Bacillati</taxon>
        <taxon>Actinomycetota</taxon>
        <taxon>Coriobacteriia</taxon>
        <taxon>Coriobacteriales</taxon>
        <taxon>Coriobacteriaceae</taxon>
        <taxon>Collinsella</taxon>
    </lineage>
</organism>
<dbReference type="PANTHER" id="PTHR45846:SF1">
    <property type="entry name" value="TRNA-DIHYDROURIDINE(47) SYNTHASE [NAD(P)(+)]-LIKE"/>
    <property type="match status" value="1"/>
</dbReference>
<evidence type="ECO:0000256" key="12">
    <source>
        <dbReference type="PIRSR" id="PIRSR006621-1"/>
    </source>
</evidence>
<feature type="binding site" evidence="13">
    <location>
        <position position="146"/>
    </location>
    <ligand>
        <name>FMN</name>
        <dbReference type="ChEBI" id="CHEBI:58210"/>
    </ligand>
</feature>
<dbReference type="Gene3D" id="3.20.20.70">
    <property type="entry name" value="Aldolase class I"/>
    <property type="match status" value="1"/>
</dbReference>
<evidence type="ECO:0000256" key="4">
    <source>
        <dbReference type="ARBA" id="ARBA00022643"/>
    </source>
</evidence>
<dbReference type="SUPFAM" id="SSF51395">
    <property type="entry name" value="FMN-linked oxidoreductases"/>
    <property type="match status" value="1"/>
</dbReference>
<evidence type="ECO:0000256" key="13">
    <source>
        <dbReference type="PIRSR" id="PIRSR006621-2"/>
    </source>
</evidence>
<dbReference type="EMBL" id="JAUEIR010000001">
    <property type="protein sequence ID" value="MDN0068123.1"/>
    <property type="molecule type" value="Genomic_DNA"/>
</dbReference>
<keyword evidence="3 11" id="KW-0285">Flavoprotein</keyword>
<dbReference type="Proteomes" id="UP001168505">
    <property type="component" value="Unassembled WGS sequence"/>
</dbReference>
<evidence type="ECO:0000256" key="11">
    <source>
        <dbReference type="PIRNR" id="PIRNR006621"/>
    </source>
</evidence>
<protein>
    <recommendedName>
        <fullName evidence="11">tRNA-dihydrouridine synthase</fullName>
        <ecNumber evidence="11">1.3.1.-</ecNumber>
    </recommendedName>
</protein>
<evidence type="ECO:0000313" key="15">
    <source>
        <dbReference type="EMBL" id="MDN0068123.1"/>
    </source>
</evidence>
<feature type="binding site" evidence="13">
    <location>
        <position position="176"/>
    </location>
    <ligand>
        <name>FMN</name>
        <dbReference type="ChEBI" id="CHEBI:58210"/>
    </ligand>
</feature>
<dbReference type="CDD" id="cd02801">
    <property type="entry name" value="DUS_like_FMN"/>
    <property type="match status" value="1"/>
</dbReference>
<feature type="domain" description="DUS-like FMN-binding" evidence="14">
    <location>
        <begin position="17"/>
        <end position="318"/>
    </location>
</feature>
<keyword evidence="7" id="KW-0694">RNA-binding</keyword>
<dbReference type="Pfam" id="PF01207">
    <property type="entry name" value="Dus"/>
    <property type="match status" value="1"/>
</dbReference>
<accession>A0AAW7JQF0</accession>
<evidence type="ECO:0000313" key="16">
    <source>
        <dbReference type="Proteomes" id="UP001168505"/>
    </source>
</evidence>
<dbReference type="InterPro" id="IPR013785">
    <property type="entry name" value="Aldolase_TIM"/>
</dbReference>
<comment type="catalytic activity">
    <reaction evidence="10">
        <text>a 5,6-dihydrouridine in tRNA + NAD(+) = a uridine in tRNA + NADH + H(+)</text>
        <dbReference type="Rhea" id="RHEA:54452"/>
        <dbReference type="Rhea" id="RHEA-COMP:13339"/>
        <dbReference type="Rhea" id="RHEA-COMP:13887"/>
        <dbReference type="ChEBI" id="CHEBI:15378"/>
        <dbReference type="ChEBI" id="CHEBI:57540"/>
        <dbReference type="ChEBI" id="CHEBI:57945"/>
        <dbReference type="ChEBI" id="CHEBI:65315"/>
        <dbReference type="ChEBI" id="CHEBI:74443"/>
    </reaction>
</comment>
<evidence type="ECO:0000256" key="10">
    <source>
        <dbReference type="ARBA" id="ARBA00048802"/>
    </source>
</evidence>
<comment type="cofactor">
    <cofactor evidence="11 13">
        <name>FMN</name>
        <dbReference type="ChEBI" id="CHEBI:58210"/>
    </cofactor>
</comment>
<comment type="function">
    <text evidence="1 11">Catalyzes the synthesis of 5,6-dihydrouridine (D), a modified base found in the D-loop of most tRNAs, via the reduction of the C5-C6 double bond in target uridines.</text>
</comment>
<evidence type="ECO:0000256" key="9">
    <source>
        <dbReference type="ARBA" id="ARBA00048205"/>
    </source>
</evidence>
<evidence type="ECO:0000256" key="8">
    <source>
        <dbReference type="ARBA" id="ARBA00023002"/>
    </source>
</evidence>
<feature type="binding site" evidence="13">
    <location>
        <begin position="20"/>
        <end position="22"/>
    </location>
    <ligand>
        <name>FMN</name>
        <dbReference type="ChEBI" id="CHEBI:58210"/>
    </ligand>
</feature>
<evidence type="ECO:0000256" key="7">
    <source>
        <dbReference type="ARBA" id="ARBA00022884"/>
    </source>
</evidence>
<comment type="catalytic activity">
    <reaction evidence="9">
        <text>a 5,6-dihydrouridine in tRNA + NADP(+) = a uridine in tRNA + NADPH + H(+)</text>
        <dbReference type="Rhea" id="RHEA:23624"/>
        <dbReference type="Rhea" id="RHEA-COMP:13339"/>
        <dbReference type="Rhea" id="RHEA-COMP:13887"/>
        <dbReference type="ChEBI" id="CHEBI:15378"/>
        <dbReference type="ChEBI" id="CHEBI:57783"/>
        <dbReference type="ChEBI" id="CHEBI:58349"/>
        <dbReference type="ChEBI" id="CHEBI:65315"/>
        <dbReference type="ChEBI" id="CHEBI:74443"/>
    </reaction>
</comment>
<dbReference type="InterPro" id="IPR035587">
    <property type="entry name" value="DUS-like_FMN-bd"/>
</dbReference>
<evidence type="ECO:0000259" key="14">
    <source>
        <dbReference type="Pfam" id="PF01207"/>
    </source>
</evidence>
<dbReference type="InterPro" id="IPR004652">
    <property type="entry name" value="DusB-like"/>
</dbReference>
<keyword evidence="5 11" id="KW-0819">tRNA processing</keyword>
<feature type="active site" description="Proton donor" evidence="12">
    <location>
        <position position="107"/>
    </location>
</feature>
<keyword evidence="4 11" id="KW-0288">FMN</keyword>
<dbReference type="GO" id="GO:0050660">
    <property type="term" value="F:flavin adenine dinucleotide binding"/>
    <property type="evidence" value="ECO:0007669"/>
    <property type="project" value="InterPro"/>
</dbReference>
<dbReference type="Gene3D" id="1.10.1200.80">
    <property type="entry name" value="Putative flavin oxidoreducatase, domain 2"/>
    <property type="match status" value="1"/>
</dbReference>
<comment type="caution">
    <text evidence="15">The sequence shown here is derived from an EMBL/GenBank/DDBJ whole genome shotgun (WGS) entry which is preliminary data.</text>
</comment>
<gene>
    <name evidence="15" type="primary">dusB</name>
    <name evidence="15" type="ORF">QVN40_00195</name>
</gene>
<dbReference type="RefSeq" id="WP_289826336.1">
    <property type="nucleotide sequence ID" value="NZ_JAUEIR010000001.1"/>
</dbReference>
<dbReference type="PIRSF" id="PIRSF006621">
    <property type="entry name" value="Dus"/>
    <property type="match status" value="1"/>
</dbReference>
<keyword evidence="2" id="KW-0820">tRNA-binding</keyword>
<evidence type="ECO:0000256" key="1">
    <source>
        <dbReference type="ARBA" id="ARBA00002790"/>
    </source>
</evidence>
<dbReference type="GO" id="GO:0000049">
    <property type="term" value="F:tRNA binding"/>
    <property type="evidence" value="ECO:0007669"/>
    <property type="project" value="UniProtKB-KW"/>
</dbReference>
<keyword evidence="13" id="KW-0547">Nucleotide-binding</keyword>
<dbReference type="PANTHER" id="PTHR45846">
    <property type="entry name" value="TRNA-DIHYDROURIDINE(47) SYNTHASE [NAD(P)(+)]-LIKE"/>
    <property type="match status" value="1"/>
</dbReference>
<comment type="similarity">
    <text evidence="11">Belongs to the dus family.</text>
</comment>
<reference evidence="15" key="1">
    <citation type="submission" date="2023-06" db="EMBL/GenBank/DDBJ databases">
        <authorList>
            <person name="Zeman M."/>
            <person name="Kubasova T."/>
            <person name="Jahodarova E."/>
            <person name="Nykrynova M."/>
            <person name="Rychlik I."/>
        </authorList>
    </citation>
    <scope>NUCLEOTIDE SEQUENCE</scope>
    <source>
        <strain evidence="15">15_COKtk</strain>
    </source>
</reference>
<sequence length="343" mass="37137">MGFSDDLRAAYAEQPFLLAPMAGVTDAAYRIMCRRRGAAMAYSEMVSVAGLAYASNKTWRLVLPEDEEPQICVQLFGSKPEQFAGAVDAVQERVGDKLSLIDINMACPARKVITKGEGSALMETPELAADIVRAAVERAQVPVTVKMRIAFRTGERTAPELARMLEDAGAAAVAVHGRTAKQLYTGAADWSIIDEVADAVEIPVVGSGDVFSAEDAVRMLKTTKAEAVFVARGTYGNPWIFDDARALAADGTSVPVRSAHERLEALREHLGLVHRYLPFMARARTFATWYLKGMPHAAAWRGRVVKCTDYRDFMDLVDEIEADVAVCEEILAAGGTLPPLASA</sequence>
<name>A0AAW7JQF0_9ACTN</name>
<evidence type="ECO:0000256" key="6">
    <source>
        <dbReference type="ARBA" id="ARBA00022857"/>
    </source>
</evidence>
<dbReference type="AlphaFoldDB" id="A0AAW7JQF0"/>
<reference evidence="15" key="2">
    <citation type="submission" date="2023-08" db="EMBL/GenBank/DDBJ databases">
        <title>Identification and characterization of horizontal gene transfer across gut microbiota members of farm animals based on homology search.</title>
        <authorList>
            <person name="Schwarzerova J."/>
            <person name="Nykrynova M."/>
            <person name="Jureckova K."/>
            <person name="Cejkova D."/>
            <person name="Rychlik I."/>
        </authorList>
    </citation>
    <scope>NUCLEOTIDE SEQUENCE</scope>
    <source>
        <strain evidence="15">15_COKtk</strain>
    </source>
</reference>
<keyword evidence="6" id="KW-0521">NADP</keyword>
<dbReference type="InterPro" id="IPR024036">
    <property type="entry name" value="tRNA-dHydroUridine_Synthase_C"/>
</dbReference>
<feature type="binding site" evidence="13">
    <location>
        <position position="74"/>
    </location>
    <ligand>
        <name>FMN</name>
        <dbReference type="ChEBI" id="CHEBI:58210"/>
    </ligand>
</feature>
<dbReference type="NCBIfam" id="TIGR00737">
    <property type="entry name" value="nifR3_yhdG"/>
    <property type="match status" value="1"/>
</dbReference>
<evidence type="ECO:0000256" key="2">
    <source>
        <dbReference type="ARBA" id="ARBA00022555"/>
    </source>
</evidence>
<evidence type="ECO:0000256" key="3">
    <source>
        <dbReference type="ARBA" id="ARBA00022630"/>
    </source>
</evidence>